<dbReference type="AlphaFoldDB" id="A0A3D9BTY8"/>
<accession>A0A3D9BTY8</accession>
<keyword evidence="1" id="KW-0472">Membrane</keyword>
<evidence type="ECO:0000256" key="1">
    <source>
        <dbReference type="SAM" id="Phobius"/>
    </source>
</evidence>
<proteinExistence type="predicted"/>
<dbReference type="RefSeq" id="WP_115948858.1">
    <property type="nucleotide sequence ID" value="NZ_QNVS01000003.1"/>
</dbReference>
<keyword evidence="1" id="KW-0812">Transmembrane</keyword>
<organism evidence="2 3">
    <name type="scientific">Chryseobacterium piscium</name>
    <dbReference type="NCBI Taxonomy" id="333702"/>
    <lineage>
        <taxon>Bacteria</taxon>
        <taxon>Pseudomonadati</taxon>
        <taxon>Bacteroidota</taxon>
        <taxon>Flavobacteriia</taxon>
        <taxon>Flavobacteriales</taxon>
        <taxon>Weeksellaceae</taxon>
        <taxon>Chryseobacterium group</taxon>
        <taxon>Chryseobacterium</taxon>
    </lineage>
</organism>
<gene>
    <name evidence="2" type="ORF">DRF62_02030</name>
</gene>
<comment type="caution">
    <text evidence="2">The sequence shown here is derived from an EMBL/GenBank/DDBJ whole genome shotgun (WGS) entry which is preliminary data.</text>
</comment>
<evidence type="ECO:0000313" key="3">
    <source>
        <dbReference type="Proteomes" id="UP000256512"/>
    </source>
</evidence>
<name>A0A3D9BTY8_9FLAO</name>
<evidence type="ECO:0000313" key="2">
    <source>
        <dbReference type="EMBL" id="REC56958.1"/>
    </source>
</evidence>
<keyword evidence="1" id="KW-1133">Transmembrane helix</keyword>
<reference evidence="2 3" key="1">
    <citation type="journal article" date="2006" name="Int. J. Syst. Evol. Microbiol.">
        <title>Chryseobacterium piscium sp. nov., isolated from fish of the South Atlantic Ocean off South Africa.</title>
        <authorList>
            <person name="de Beer H."/>
            <person name="Hugo C.J."/>
            <person name="Jooste P.J."/>
            <person name="Vancanneyt M."/>
            <person name="Coenye T."/>
            <person name="Vandamme P."/>
        </authorList>
    </citation>
    <scope>NUCLEOTIDE SEQUENCE [LARGE SCALE GENOMIC DNA]</scope>
    <source>
        <strain evidence="2 3">CCUG 51923</strain>
    </source>
</reference>
<protein>
    <submittedName>
        <fullName evidence="2">Uncharacterized protein</fullName>
    </submittedName>
</protein>
<dbReference type="Proteomes" id="UP000256512">
    <property type="component" value="Unassembled WGS sequence"/>
</dbReference>
<keyword evidence="3" id="KW-1185">Reference proteome</keyword>
<dbReference type="EMBL" id="QNVS01000003">
    <property type="protein sequence ID" value="REC56958.1"/>
    <property type="molecule type" value="Genomic_DNA"/>
</dbReference>
<sequence length="103" mass="12072">MANPNPNELGKFQQLISKNPLAFVAAVFFLMFWITYFINLNSSKESKEDYKTLYYEERKKVDELNRQLLIKAGYIKDETIKKADSTLREKTQEQATTLLNQSK</sequence>
<feature type="transmembrane region" description="Helical" evidence="1">
    <location>
        <begin position="20"/>
        <end position="38"/>
    </location>
</feature>